<proteinExistence type="inferred from homology"/>
<dbReference type="Proteomes" id="UP000576225">
    <property type="component" value="Unassembled WGS sequence"/>
</dbReference>
<dbReference type="Gene3D" id="2.40.420.20">
    <property type="match status" value="1"/>
</dbReference>
<accession>A0A2U1AP80</accession>
<feature type="domain" description="Multidrug resistance protein MdtA-like barrel-sandwich hybrid" evidence="5">
    <location>
        <begin position="57"/>
        <end position="188"/>
    </location>
</feature>
<dbReference type="InterPro" id="IPR058624">
    <property type="entry name" value="MdtA-like_HH"/>
</dbReference>
<evidence type="ECO:0000313" key="9">
    <source>
        <dbReference type="EMBL" id="PVY38141.1"/>
    </source>
</evidence>
<evidence type="ECO:0000313" key="10">
    <source>
        <dbReference type="Proteomes" id="UP000245959"/>
    </source>
</evidence>
<dbReference type="InterPro" id="IPR058625">
    <property type="entry name" value="MdtA-like_BSH"/>
</dbReference>
<dbReference type="Pfam" id="PF25876">
    <property type="entry name" value="HH_MFP_RND"/>
    <property type="match status" value="1"/>
</dbReference>
<dbReference type="InterPro" id="IPR006143">
    <property type="entry name" value="RND_pump_MFP"/>
</dbReference>
<evidence type="ECO:0000256" key="3">
    <source>
        <dbReference type="SAM" id="MobiDB-lite"/>
    </source>
</evidence>
<evidence type="ECO:0000259" key="5">
    <source>
        <dbReference type="Pfam" id="PF25917"/>
    </source>
</evidence>
<dbReference type="Pfam" id="PF25917">
    <property type="entry name" value="BSH_RND"/>
    <property type="match status" value="1"/>
</dbReference>
<sequence>MIRMFLIAGAATLLLAGCEKEAPAPAAPPQVEVITAAEAPIAETIPAVGVAKAYDEVNLVARVEGYLVNRNFKEGQEVKKDQLLYEIEPVLYRAQVEAAEAELAKAKANLANAVEQYNRQQTLLKGDATSERAFQNAEADKLSAEADVRGCQARLETANQNLEYTRISAPFDGWVGLSAVSTGNLVNLETGTLAKVVKTDPMRVEFVITEMDILKMHEFRKDGRNPDVKVSLTFQDGTVYPTEGKISFWNNEINNTTGTLKLQAVFPNPDRKLLPGMFVRVKLEPRQPSTKLLLPLAALMNDQAGDYVYLVTPDGTVKRQTLKTAFRDDSFAVVTDNLKPGDRVVVKGLQKVRPGSKVRAVESADPNVQLPKAAKPEAPKTDGAKQK</sequence>
<dbReference type="PROSITE" id="PS51257">
    <property type="entry name" value="PROKAR_LIPOPROTEIN"/>
    <property type="match status" value="1"/>
</dbReference>
<dbReference type="PANTHER" id="PTHR30158">
    <property type="entry name" value="ACRA/E-RELATED COMPONENT OF DRUG EFFLUX TRANSPORTER"/>
    <property type="match status" value="1"/>
</dbReference>
<evidence type="ECO:0000259" key="6">
    <source>
        <dbReference type="Pfam" id="PF25944"/>
    </source>
</evidence>
<gene>
    <name evidence="9" type="ORF">C8D82_12841</name>
    <name evidence="8" type="ORF">HF882_20125</name>
</gene>
<dbReference type="AlphaFoldDB" id="A0A2U1AP80"/>
<dbReference type="Pfam" id="PF25944">
    <property type="entry name" value="Beta-barrel_RND"/>
    <property type="match status" value="1"/>
</dbReference>
<feature type="domain" description="Multidrug resistance protein MdtA-like beta-barrel" evidence="6">
    <location>
        <begin position="201"/>
        <end position="284"/>
    </location>
</feature>
<protein>
    <submittedName>
        <fullName evidence="8">Efflux RND transporter periplasmic adaptor subunit</fullName>
    </submittedName>
    <submittedName>
        <fullName evidence="9">Membrane fusion protein (Multidrug efflux system)</fullName>
    </submittedName>
</protein>
<dbReference type="Proteomes" id="UP000245959">
    <property type="component" value="Unassembled WGS sequence"/>
</dbReference>
<dbReference type="NCBIfam" id="TIGR01730">
    <property type="entry name" value="RND_mfp"/>
    <property type="match status" value="1"/>
</dbReference>
<comment type="similarity">
    <text evidence="1">Belongs to the membrane fusion protein (MFP) (TC 8.A.1) family.</text>
</comment>
<evidence type="ECO:0000313" key="11">
    <source>
        <dbReference type="Proteomes" id="UP000576225"/>
    </source>
</evidence>
<feature type="domain" description="YknX-like C-terminal permuted SH3-like" evidence="7">
    <location>
        <begin position="293"/>
        <end position="359"/>
    </location>
</feature>
<feature type="region of interest" description="Disordered" evidence="3">
    <location>
        <begin position="355"/>
        <end position="387"/>
    </location>
</feature>
<dbReference type="Gene3D" id="2.40.50.100">
    <property type="match status" value="1"/>
</dbReference>
<feature type="coiled-coil region" evidence="2">
    <location>
        <begin position="96"/>
        <end position="123"/>
    </location>
</feature>
<dbReference type="GeneID" id="78296478"/>
<evidence type="ECO:0000313" key="8">
    <source>
        <dbReference type="EMBL" id="NMD88896.1"/>
    </source>
</evidence>
<dbReference type="SUPFAM" id="SSF111369">
    <property type="entry name" value="HlyD-like secretion proteins"/>
    <property type="match status" value="1"/>
</dbReference>
<dbReference type="GO" id="GO:0005886">
    <property type="term" value="C:plasma membrane"/>
    <property type="evidence" value="ECO:0007669"/>
    <property type="project" value="TreeGrafter"/>
</dbReference>
<keyword evidence="2" id="KW-0175">Coiled coil</keyword>
<feature type="compositionally biased region" description="Basic and acidic residues" evidence="3">
    <location>
        <begin position="374"/>
        <end position="387"/>
    </location>
</feature>
<dbReference type="GO" id="GO:0030313">
    <property type="term" value="C:cell envelope"/>
    <property type="evidence" value="ECO:0007669"/>
    <property type="project" value="UniProtKB-SubCell"/>
</dbReference>
<evidence type="ECO:0000259" key="4">
    <source>
        <dbReference type="Pfam" id="PF25876"/>
    </source>
</evidence>
<dbReference type="RefSeq" id="WP_116885196.1">
    <property type="nucleotide sequence ID" value="NZ_CALXNT010000099.1"/>
</dbReference>
<name>A0A2U1AP80_9BACT</name>
<evidence type="ECO:0000256" key="2">
    <source>
        <dbReference type="SAM" id="Coils"/>
    </source>
</evidence>
<organism evidence="9 10">
    <name type="scientific">Victivallis vadensis</name>
    <dbReference type="NCBI Taxonomy" id="172901"/>
    <lineage>
        <taxon>Bacteria</taxon>
        <taxon>Pseudomonadati</taxon>
        <taxon>Lentisphaerota</taxon>
        <taxon>Lentisphaeria</taxon>
        <taxon>Victivallales</taxon>
        <taxon>Victivallaceae</taxon>
        <taxon>Victivallis</taxon>
    </lineage>
</organism>
<dbReference type="GO" id="GO:0022857">
    <property type="term" value="F:transmembrane transporter activity"/>
    <property type="evidence" value="ECO:0007669"/>
    <property type="project" value="InterPro"/>
</dbReference>
<comment type="caution">
    <text evidence="9">The sequence shown here is derived from an EMBL/GenBank/DDBJ whole genome shotgun (WGS) entry which is preliminary data.</text>
</comment>
<dbReference type="EMBL" id="JABAEW010000064">
    <property type="protein sequence ID" value="NMD88896.1"/>
    <property type="molecule type" value="Genomic_DNA"/>
</dbReference>
<evidence type="ECO:0000256" key="1">
    <source>
        <dbReference type="ARBA" id="ARBA00009477"/>
    </source>
</evidence>
<reference evidence="9 10" key="1">
    <citation type="submission" date="2018-04" db="EMBL/GenBank/DDBJ databases">
        <title>Genomic Encyclopedia of Type Strains, Phase IV (KMG-IV): sequencing the most valuable type-strain genomes for metagenomic binning, comparative biology and taxonomic classification.</title>
        <authorList>
            <person name="Goeker M."/>
        </authorList>
    </citation>
    <scope>NUCLEOTIDE SEQUENCE [LARGE SCALE GENOMIC DNA]</scope>
    <source>
        <strain evidence="9 10">DSM 14823</strain>
    </source>
</reference>
<feature type="domain" description="Multidrug resistance protein MdtA-like alpha-helical hairpin" evidence="4">
    <location>
        <begin position="97"/>
        <end position="165"/>
    </location>
</feature>
<dbReference type="Pfam" id="PF25989">
    <property type="entry name" value="YknX_C"/>
    <property type="match status" value="1"/>
</dbReference>
<reference evidence="8 11" key="2">
    <citation type="submission" date="2020-04" db="EMBL/GenBank/DDBJ databases">
        <authorList>
            <person name="Hitch T.C.A."/>
            <person name="Wylensek D."/>
            <person name="Clavel T."/>
        </authorList>
    </citation>
    <scope>NUCLEOTIDE SEQUENCE [LARGE SCALE GENOMIC DNA]</scope>
    <source>
        <strain evidence="8 11">COR2-253-APC-1A</strain>
    </source>
</reference>
<evidence type="ECO:0000259" key="7">
    <source>
        <dbReference type="Pfam" id="PF25989"/>
    </source>
</evidence>
<keyword evidence="10" id="KW-1185">Reference proteome</keyword>
<dbReference type="Gene3D" id="1.10.287.470">
    <property type="entry name" value="Helix hairpin bin"/>
    <property type="match status" value="1"/>
</dbReference>
<dbReference type="InterPro" id="IPR058626">
    <property type="entry name" value="MdtA-like_b-barrel"/>
</dbReference>
<dbReference type="GO" id="GO:0046677">
    <property type="term" value="P:response to antibiotic"/>
    <property type="evidence" value="ECO:0007669"/>
    <property type="project" value="TreeGrafter"/>
</dbReference>
<dbReference type="EMBL" id="QEKH01000028">
    <property type="protein sequence ID" value="PVY38141.1"/>
    <property type="molecule type" value="Genomic_DNA"/>
</dbReference>
<dbReference type="InterPro" id="IPR058637">
    <property type="entry name" value="YknX-like_C"/>
</dbReference>
<dbReference type="Gene3D" id="2.40.30.170">
    <property type="match status" value="1"/>
</dbReference>